<dbReference type="AlphaFoldDB" id="A0A1M6L2D1"/>
<dbReference type="OrthoDB" id="1766808at2"/>
<feature type="compositionally biased region" description="Low complexity" evidence="2">
    <location>
        <begin position="96"/>
        <end position="140"/>
    </location>
</feature>
<dbReference type="RefSeq" id="WP_073272846.1">
    <property type="nucleotide sequence ID" value="NZ_FRAC01000006.1"/>
</dbReference>
<evidence type="ECO:0000313" key="4">
    <source>
        <dbReference type="EMBL" id="SHJ65378.1"/>
    </source>
</evidence>
<evidence type="ECO:0008006" key="6">
    <source>
        <dbReference type="Google" id="ProtNLM"/>
    </source>
</evidence>
<dbReference type="STRING" id="1121322.SAMN02745136_00669"/>
<organism evidence="4 5">
    <name type="scientific">Anaerocolumna jejuensis DSM 15929</name>
    <dbReference type="NCBI Taxonomy" id="1121322"/>
    <lineage>
        <taxon>Bacteria</taxon>
        <taxon>Bacillati</taxon>
        <taxon>Bacillota</taxon>
        <taxon>Clostridia</taxon>
        <taxon>Lachnospirales</taxon>
        <taxon>Lachnospiraceae</taxon>
        <taxon>Anaerocolumna</taxon>
    </lineage>
</organism>
<keyword evidence="3" id="KW-0812">Transmembrane</keyword>
<keyword evidence="3" id="KW-1133">Transmembrane helix</keyword>
<sequence length="255" mass="26056">MANLNNEKIKQLKQQRKDMNKEIAVLQGNGTDSRLKNVLLLLALITLFLGILTGMIKADVGGFGSGILAPVIGNVNGLNKILPAKSLSSSVAKDPSATTDKSSTIADSSSATDSPVVTTTPTDTSKAAGKQSATKGAKAAASSQTAVKAKAAAGTKAGKNNQIASNPQTNAGSQASAAAQTADAQAAEKAKLSDFVDTYSKMDAKSAASILGNMTGDLHLVAKILTNMRASKRADIMANLNVNIASKLTVLMGKQ</sequence>
<keyword evidence="5" id="KW-1185">Reference proteome</keyword>
<feature type="transmembrane region" description="Helical" evidence="3">
    <location>
        <begin position="38"/>
        <end position="56"/>
    </location>
</feature>
<reference evidence="4 5" key="1">
    <citation type="submission" date="2016-11" db="EMBL/GenBank/DDBJ databases">
        <authorList>
            <person name="Jaros S."/>
            <person name="Januszkiewicz K."/>
            <person name="Wedrychowicz H."/>
        </authorList>
    </citation>
    <scope>NUCLEOTIDE SEQUENCE [LARGE SCALE GENOMIC DNA]</scope>
    <source>
        <strain evidence="4 5">DSM 15929</strain>
    </source>
</reference>
<gene>
    <name evidence="4" type="ORF">SAMN02745136_00669</name>
</gene>
<evidence type="ECO:0000256" key="2">
    <source>
        <dbReference type="SAM" id="MobiDB-lite"/>
    </source>
</evidence>
<feature type="region of interest" description="Disordered" evidence="2">
    <location>
        <begin position="152"/>
        <end position="177"/>
    </location>
</feature>
<name>A0A1M6L2D1_9FIRM</name>
<evidence type="ECO:0000313" key="5">
    <source>
        <dbReference type="Proteomes" id="UP000184386"/>
    </source>
</evidence>
<dbReference type="Proteomes" id="UP000184386">
    <property type="component" value="Unassembled WGS sequence"/>
</dbReference>
<keyword evidence="3" id="KW-0472">Membrane</keyword>
<accession>A0A1M6L2D1</accession>
<feature type="compositionally biased region" description="Low complexity" evidence="2">
    <location>
        <begin position="168"/>
        <end position="177"/>
    </location>
</feature>
<keyword evidence="1" id="KW-0175">Coiled coil</keyword>
<feature type="coiled-coil region" evidence="1">
    <location>
        <begin position="2"/>
        <end position="29"/>
    </location>
</feature>
<evidence type="ECO:0000256" key="3">
    <source>
        <dbReference type="SAM" id="Phobius"/>
    </source>
</evidence>
<proteinExistence type="predicted"/>
<protein>
    <recommendedName>
        <fullName evidence="6">Magnesium transporter MgtE intracellular domain-containing protein</fullName>
    </recommendedName>
</protein>
<evidence type="ECO:0000256" key="1">
    <source>
        <dbReference type="SAM" id="Coils"/>
    </source>
</evidence>
<feature type="region of interest" description="Disordered" evidence="2">
    <location>
        <begin position="89"/>
        <end position="140"/>
    </location>
</feature>
<dbReference type="EMBL" id="FRAC01000006">
    <property type="protein sequence ID" value="SHJ65378.1"/>
    <property type="molecule type" value="Genomic_DNA"/>
</dbReference>